<feature type="transmembrane region" description="Helical" evidence="6">
    <location>
        <begin position="67"/>
        <end position="85"/>
    </location>
</feature>
<evidence type="ECO:0000256" key="1">
    <source>
        <dbReference type="ARBA" id="ARBA00004141"/>
    </source>
</evidence>
<evidence type="ECO:0000256" key="5">
    <source>
        <dbReference type="ARBA" id="ARBA00023136"/>
    </source>
</evidence>
<dbReference type="Pfam" id="PF05140">
    <property type="entry name" value="ResB"/>
    <property type="match status" value="2"/>
</dbReference>
<evidence type="ECO:0000313" key="8">
    <source>
        <dbReference type="EMBL" id="ARF15448.1"/>
    </source>
</evidence>
<keyword evidence="3" id="KW-0201">Cytochrome c-type biogenesis</keyword>
<evidence type="ECO:0000259" key="7">
    <source>
        <dbReference type="Pfam" id="PF05140"/>
    </source>
</evidence>
<dbReference type="Proteomes" id="UP000192486">
    <property type="component" value="Chromosome"/>
</dbReference>
<feature type="domain" description="ResB-like" evidence="7">
    <location>
        <begin position="65"/>
        <end position="423"/>
    </location>
</feature>
<organism evidence="8 9">
    <name type="scientific">Sporosarcina ureae</name>
    <dbReference type="NCBI Taxonomy" id="1571"/>
    <lineage>
        <taxon>Bacteria</taxon>
        <taxon>Bacillati</taxon>
        <taxon>Bacillota</taxon>
        <taxon>Bacilli</taxon>
        <taxon>Bacillales</taxon>
        <taxon>Caryophanaceae</taxon>
        <taxon>Sporosarcina</taxon>
    </lineage>
</organism>
<feature type="domain" description="ResB-like" evidence="7">
    <location>
        <begin position="441"/>
        <end position="520"/>
    </location>
</feature>
<keyword evidence="4 6" id="KW-1133">Transmembrane helix</keyword>
<comment type="subcellular location">
    <subcellularLocation>
        <location evidence="1">Membrane</location>
        <topology evidence="1">Multi-pass membrane protein</topology>
    </subcellularLocation>
</comment>
<keyword evidence="5 6" id="KW-0472">Membrane</keyword>
<evidence type="ECO:0000313" key="9">
    <source>
        <dbReference type="Proteomes" id="UP000192486"/>
    </source>
</evidence>
<accession>A0ABM6JYY3</accession>
<evidence type="ECO:0000256" key="3">
    <source>
        <dbReference type="ARBA" id="ARBA00022748"/>
    </source>
</evidence>
<keyword evidence="9" id="KW-1185">Reference proteome</keyword>
<dbReference type="RefSeq" id="WP_029053072.1">
    <property type="nucleotide sequence ID" value="NZ_CP015108.1"/>
</dbReference>
<dbReference type="PANTHER" id="PTHR31566:SF0">
    <property type="entry name" value="CYTOCHROME C BIOGENESIS PROTEIN CCS1, CHLOROPLASTIC"/>
    <property type="match status" value="1"/>
</dbReference>
<protein>
    <submittedName>
        <fullName evidence="8">Cytochrome C biogenesis protein</fullName>
    </submittedName>
</protein>
<gene>
    <name evidence="8" type="ORF">SporoS204_15555</name>
</gene>
<name>A0ABM6JYY3_SPOUR</name>
<feature type="transmembrane region" description="Helical" evidence="6">
    <location>
        <begin position="467"/>
        <end position="487"/>
    </location>
</feature>
<dbReference type="InterPro" id="IPR007816">
    <property type="entry name" value="ResB-like_domain"/>
</dbReference>
<keyword evidence="2 6" id="KW-0812">Transmembrane</keyword>
<reference evidence="8 9" key="1">
    <citation type="submission" date="2016-04" db="EMBL/GenBank/DDBJ databases">
        <title>Comparative Genomics and Epigenetics of Sporosarcina ureae.</title>
        <authorList>
            <person name="Oliver A.S."/>
            <person name="Cooper K.K."/>
        </authorList>
    </citation>
    <scope>NUCLEOTIDE SEQUENCE [LARGE SCALE GENOMIC DNA]</scope>
    <source>
        <strain evidence="8 9">S204</strain>
    </source>
</reference>
<evidence type="ECO:0000256" key="6">
    <source>
        <dbReference type="SAM" id="Phobius"/>
    </source>
</evidence>
<feature type="transmembrane region" description="Helical" evidence="6">
    <location>
        <begin position="218"/>
        <end position="240"/>
    </location>
</feature>
<dbReference type="EMBL" id="CP015108">
    <property type="protein sequence ID" value="ARF15448.1"/>
    <property type="molecule type" value="Genomic_DNA"/>
</dbReference>
<dbReference type="PANTHER" id="PTHR31566">
    <property type="entry name" value="CYTOCHROME C BIOGENESIS PROTEIN CCS1, CHLOROPLASTIC"/>
    <property type="match status" value="1"/>
</dbReference>
<proteinExistence type="predicted"/>
<evidence type="ECO:0000256" key="2">
    <source>
        <dbReference type="ARBA" id="ARBA00022692"/>
    </source>
</evidence>
<evidence type="ECO:0000256" key="4">
    <source>
        <dbReference type="ARBA" id="ARBA00022989"/>
    </source>
</evidence>
<sequence length="552" mass="63286">MSKIKCQCGHENPYGTELCEKCGRPLSEKAKKSDIVDMRYEGSSRRSQTYKSSIIDKIWNFFSSVKIGVSIIAAVLITSAIGTIFPQKFYVPATTPEGYLEYYERLYGTVGKLYYQLGFYDMYNSWWFKVLVGMLATSIIIASIDRVVPLYKSLKKQRTRRHPSFMKRQRIFGEGDVQNTEESLAKAEEKLKAMRYNVKIENGAILAEKYRFSRWGPYVNHVGLIIFISGVLLRGIPGFYVDEAMWLREGETRNIVGAPGYVLENKKFTLENYSKEEAEKVFGEALEKNGAIVKSYTTDVTLYKQNEGALPGSESLEKVEDYAINVNKPLKFDGYNVFQMDYKLDELKNMTFHLVNKSSEESLGEFTVDLSDPEKEYDLGNGSTVNMLGFYPDYDGIKDGEPYSKSPVPNNPAFIFQMNTPDKPEGEKSFVAIRQTLEVEENDYAIKFAAAETRNISGLTIRKDKTLYILLFGGLVFMIGVIQGMYWQHRRVWIQEDTKGHLLIAAHTNKNWFSLRKELDTLRETVDLPAYIDRQDPELDKPEQEGDEEIWT</sequence>
<dbReference type="InterPro" id="IPR023494">
    <property type="entry name" value="Cyt_c_bgen_Ccs1/CcsB/ResB"/>
</dbReference>
<feature type="transmembrane region" description="Helical" evidence="6">
    <location>
        <begin position="126"/>
        <end position="148"/>
    </location>
</feature>